<dbReference type="Pfam" id="PF25872">
    <property type="entry name" value="HTH_77"/>
    <property type="match status" value="1"/>
</dbReference>
<dbReference type="Gene3D" id="3.40.50.300">
    <property type="entry name" value="P-loop containing nucleotide triphosphate hydrolases"/>
    <property type="match status" value="1"/>
</dbReference>
<dbReference type="CDD" id="cd15831">
    <property type="entry name" value="BTAD"/>
    <property type="match status" value="1"/>
</dbReference>
<dbReference type="InterPro" id="IPR005158">
    <property type="entry name" value="BTAD"/>
</dbReference>
<dbReference type="SMART" id="SM01043">
    <property type="entry name" value="BTAD"/>
    <property type="match status" value="1"/>
</dbReference>
<dbReference type="SUPFAM" id="SSF52540">
    <property type="entry name" value="P-loop containing nucleoside triphosphate hydrolases"/>
    <property type="match status" value="1"/>
</dbReference>
<evidence type="ECO:0000256" key="2">
    <source>
        <dbReference type="SAM" id="MobiDB-lite"/>
    </source>
</evidence>
<comment type="caution">
    <text evidence="4">The sequence shown here is derived from an EMBL/GenBank/DDBJ whole genome shotgun (WGS) entry which is preliminary data.</text>
</comment>
<dbReference type="Gene3D" id="1.25.40.10">
    <property type="entry name" value="Tetratricopeptide repeat domain"/>
    <property type="match status" value="3"/>
</dbReference>
<dbReference type="Pfam" id="PF03704">
    <property type="entry name" value="BTAD"/>
    <property type="match status" value="1"/>
</dbReference>
<sequence>MSLLSDALGLWRGEAFADFGDAPFARAAIARLDEQRLTALEESAELRLELGEHDLPADELRDVVAEHPLRERLRAAHLPALYRAGRQGEALASYTDLRRRLAEELGVDPSARLTELHQAILRQDPALAPAPAPAVATGARPRTNLPAPVSSLIGRRNAIARVCALVAAGRLVTLTGPGGVGKTRLALEAAARLANGEGGAAGDLCADGVWFVELAGVTGTTADAVADTVADTVAATVGVRDDATVQGGRSGGTAGVRLAEALGTRRLLLVLDNCEHLVEPVAALVGHLLRRAPGVRVLATSRETLAISGEVVDAVPPLTGAEARDLFAARAAAAAPGFALVPEDTDAVDLVCRRLDGIPLALELAATRVRALGVRALADRLHDRFRLLGGARRDAPARQRTLRAMIDWSWEPLSPPERAVLRRLAVFAGGFTLEAAESVCAAVGAPGGDAAVPADDVLDLVTRLVDRSLIIPAYETGTGSEGTRYRMLESVAAYGLERLDEAGETEAARRGHALHYVELAERAAPRLHGRDQRHWLRVLDTDVPNLRAALDHAVADGAVDLALRLVNALSWYWYLRGRVGEAVRALDGALAHTDDRTTGRAPALARRAAFALLAGDDARLEEGLDGVDAWGRWFLAHARCGFGDESGDDGLDGLSAEFRALGDRWGEAAALGVRATRAVYQGDLVALRRNAERSAVLFDELGDRWGRLQASEQLGVLAEITGDYETAARLHRDGLRDAEELRLWTHVSFGLSRLGRIALLTGDDAKATELHERAGRLAAEQSHRPAEQFAQTGLALGARRRGDLDTAEESLRPWLEWNRRFCVDSGTALILAQLGYVAEQRGDAELAEALHLDGYAAARRTGDPRALALAVEGLAGARSAATGRPRPCWARPPPSGSPSTHPSPRPSASTSTARPPGHATPWARTASRPPSPGAARSRPATGRASSTPAGRARTRDRRRGRHAAGRRSLRVGRGRLVRRSGKRPGKRSGPEVGEQGRDDALGGGGHVHGVRGEQPLDLEAVHDGDDGVGRVAHVQVLADLAPLARLGERLDHEGAQAGVAVAEVLLGGVVLGDALRRQHGVHAHDALALGVAARGVDQMAQEGQAAGAFGAL</sequence>
<reference evidence="4 5" key="1">
    <citation type="journal article" date="2019" name="Int. J. Syst. Evol. Microbiol.">
        <title>The Global Catalogue of Microorganisms (GCM) 10K type strain sequencing project: providing services to taxonomists for standard genome sequencing and annotation.</title>
        <authorList>
            <consortium name="The Broad Institute Genomics Platform"/>
            <consortium name="The Broad Institute Genome Sequencing Center for Infectious Disease"/>
            <person name="Wu L."/>
            <person name="Ma J."/>
        </authorList>
    </citation>
    <scope>NUCLEOTIDE SEQUENCE [LARGE SCALE GENOMIC DNA]</scope>
    <source>
        <strain evidence="4 5">JCM 6305</strain>
    </source>
</reference>
<organism evidence="4 5">
    <name type="scientific">Streptomyces macrosporus</name>
    <dbReference type="NCBI Taxonomy" id="44032"/>
    <lineage>
        <taxon>Bacteria</taxon>
        <taxon>Bacillati</taxon>
        <taxon>Actinomycetota</taxon>
        <taxon>Actinomycetes</taxon>
        <taxon>Kitasatosporales</taxon>
        <taxon>Streptomycetaceae</taxon>
        <taxon>Streptomyces</taxon>
    </lineage>
</organism>
<evidence type="ECO:0000313" key="5">
    <source>
        <dbReference type="Proteomes" id="UP001501638"/>
    </source>
</evidence>
<feature type="region of interest" description="Disordered" evidence="2">
    <location>
        <begin position="877"/>
        <end position="1008"/>
    </location>
</feature>
<gene>
    <name evidence="4" type="ORF">GCM10010405_10590</name>
</gene>
<feature type="domain" description="Bacterial transcriptional activator" evidence="3">
    <location>
        <begin position="4"/>
        <end position="121"/>
    </location>
</feature>
<dbReference type="InterPro" id="IPR058852">
    <property type="entry name" value="HTH_77"/>
</dbReference>
<feature type="compositionally biased region" description="Basic residues" evidence="2">
    <location>
        <begin position="952"/>
        <end position="986"/>
    </location>
</feature>
<protein>
    <submittedName>
        <fullName evidence="4">BTAD domain-containing putative transcriptional regulator</fullName>
    </submittedName>
</protein>
<dbReference type="SUPFAM" id="SSF48452">
    <property type="entry name" value="TPR-like"/>
    <property type="match status" value="2"/>
</dbReference>
<keyword evidence="5" id="KW-1185">Reference proteome</keyword>
<dbReference type="InterPro" id="IPR011990">
    <property type="entry name" value="TPR-like_helical_dom_sf"/>
</dbReference>
<feature type="compositionally biased region" description="Low complexity" evidence="2">
    <location>
        <begin position="906"/>
        <end position="941"/>
    </location>
</feature>
<evidence type="ECO:0000256" key="1">
    <source>
        <dbReference type="ARBA" id="ARBA00023012"/>
    </source>
</evidence>
<evidence type="ECO:0000313" key="4">
    <source>
        <dbReference type="EMBL" id="GAA2429724.1"/>
    </source>
</evidence>
<name>A0ABN3JIJ2_9ACTN</name>
<evidence type="ECO:0000259" key="3">
    <source>
        <dbReference type="SMART" id="SM01043"/>
    </source>
</evidence>
<dbReference type="Proteomes" id="UP001501638">
    <property type="component" value="Unassembled WGS sequence"/>
</dbReference>
<dbReference type="PANTHER" id="PTHR47691:SF3">
    <property type="entry name" value="HTH-TYPE TRANSCRIPTIONAL REGULATOR RV0890C-RELATED"/>
    <property type="match status" value="1"/>
</dbReference>
<dbReference type="PRINTS" id="PR00364">
    <property type="entry name" value="DISEASERSIST"/>
</dbReference>
<accession>A0ABN3JIJ2</accession>
<proteinExistence type="predicted"/>
<dbReference type="PANTHER" id="PTHR47691">
    <property type="entry name" value="REGULATOR-RELATED"/>
    <property type="match status" value="1"/>
</dbReference>
<dbReference type="EMBL" id="BAAASZ010000008">
    <property type="protein sequence ID" value="GAA2429724.1"/>
    <property type="molecule type" value="Genomic_DNA"/>
</dbReference>
<dbReference type="InterPro" id="IPR027417">
    <property type="entry name" value="P-loop_NTPase"/>
</dbReference>
<keyword evidence="1" id="KW-0902">Two-component regulatory system</keyword>
<feature type="compositionally biased region" description="Pro residues" evidence="2">
    <location>
        <begin position="890"/>
        <end position="905"/>
    </location>
</feature>